<evidence type="ECO:0000313" key="4">
    <source>
        <dbReference type="Proteomes" id="UP000811619"/>
    </source>
</evidence>
<dbReference type="AlphaFoldDB" id="A0A8K0JC95"/>
<dbReference type="OrthoDB" id="423498at2759"/>
<protein>
    <recommendedName>
        <fullName evidence="2">SMP-30/Gluconolactonase/LRE-like region domain-containing protein</fullName>
    </recommendedName>
</protein>
<proteinExistence type="predicted"/>
<dbReference type="SUPFAM" id="SSF63829">
    <property type="entry name" value="Calcium-dependent phosphotriesterase"/>
    <property type="match status" value="1"/>
</dbReference>
<feature type="domain" description="SMP-30/Gluconolactonase/LRE-like region" evidence="2">
    <location>
        <begin position="148"/>
        <end position="321"/>
    </location>
</feature>
<organism evidence="3 4">
    <name type="scientific">Claviceps africana</name>
    <dbReference type="NCBI Taxonomy" id="83212"/>
    <lineage>
        <taxon>Eukaryota</taxon>
        <taxon>Fungi</taxon>
        <taxon>Dikarya</taxon>
        <taxon>Ascomycota</taxon>
        <taxon>Pezizomycotina</taxon>
        <taxon>Sordariomycetes</taxon>
        <taxon>Hypocreomycetidae</taxon>
        <taxon>Hypocreales</taxon>
        <taxon>Clavicipitaceae</taxon>
        <taxon>Claviceps</taxon>
    </lineage>
</organism>
<evidence type="ECO:0000256" key="1">
    <source>
        <dbReference type="SAM" id="SignalP"/>
    </source>
</evidence>
<feature type="signal peptide" evidence="1">
    <location>
        <begin position="1"/>
        <end position="16"/>
    </location>
</feature>
<dbReference type="PANTHER" id="PTHR47064:SF2">
    <property type="entry name" value="SMP-30_GLUCONOLACTONASE_LRE-LIKE REGION DOMAIN-CONTAINING PROTEIN-RELATED"/>
    <property type="match status" value="1"/>
</dbReference>
<gene>
    <name evidence="3" type="ORF">E4U42_003810</name>
</gene>
<name>A0A8K0JC95_9HYPO</name>
<sequence length="349" mass="38350">MMLGWSLSCCAAAAMAAGAAPFAVFHNDVKRLYGPWPVLEMLHENKSVPFAHEAGVFIQRDNTLFVTSNRFQDPVTREQRIVISRVALPPSRSPRPVRVEEVGTRHVAMANGGVNYGGGILFCAQGTRDSPGGLFLMESKPPYRSRCLVQSYMNRPFNSPNDVVIHSDGSIWFTDPYYGFEQGFRPRPRLPSQVYRFDPRKKSVRVMADGFGMPNGISFSPDQTIVYVTDTDRIHGNGTIDDTRPSTIYAFDVDTSAGQPFLTNRRLFAMADAGVPDGIKCDVHGNVYTGAGDGLNIWSPDGTLLGKILVEGGVSNFCFGRAGEIFLLNENRLFRAQLASSTKGALLRV</sequence>
<reference evidence="3" key="1">
    <citation type="journal article" date="2020" name="bioRxiv">
        <title>Whole genome comparisons of ergot fungi reveals the divergence and evolution of species within the genus Claviceps are the result of varying mechanisms driving genome evolution and host range expansion.</title>
        <authorList>
            <person name="Wyka S.A."/>
            <person name="Mondo S.J."/>
            <person name="Liu M."/>
            <person name="Dettman J."/>
            <person name="Nalam V."/>
            <person name="Broders K.D."/>
        </authorList>
    </citation>
    <scope>NUCLEOTIDE SEQUENCE</scope>
    <source>
        <strain evidence="3">CCC 489</strain>
    </source>
</reference>
<keyword evidence="1" id="KW-0732">Signal</keyword>
<accession>A0A8K0JC95</accession>
<feature type="chain" id="PRO_5035426311" description="SMP-30/Gluconolactonase/LRE-like region domain-containing protein" evidence="1">
    <location>
        <begin position="17"/>
        <end position="349"/>
    </location>
</feature>
<dbReference type="PANTHER" id="PTHR47064">
    <property type="entry name" value="PUTATIVE (AFU_ORTHOLOGUE AFUA_1G08990)-RELATED"/>
    <property type="match status" value="1"/>
</dbReference>
<evidence type="ECO:0000313" key="3">
    <source>
        <dbReference type="EMBL" id="KAG5925930.1"/>
    </source>
</evidence>
<dbReference type="InterPro" id="IPR013658">
    <property type="entry name" value="SGL"/>
</dbReference>
<evidence type="ECO:0000259" key="2">
    <source>
        <dbReference type="Pfam" id="PF08450"/>
    </source>
</evidence>
<comment type="caution">
    <text evidence="3">The sequence shown here is derived from an EMBL/GenBank/DDBJ whole genome shotgun (WGS) entry which is preliminary data.</text>
</comment>
<dbReference type="InterPro" id="IPR011042">
    <property type="entry name" value="6-blade_b-propeller_TolB-like"/>
</dbReference>
<dbReference type="Proteomes" id="UP000811619">
    <property type="component" value="Unassembled WGS sequence"/>
</dbReference>
<dbReference type="InterPro" id="IPR052988">
    <property type="entry name" value="Oryzine_lactonohydrolase"/>
</dbReference>
<keyword evidence="4" id="KW-1185">Reference proteome</keyword>
<dbReference type="Pfam" id="PF08450">
    <property type="entry name" value="SGL"/>
    <property type="match status" value="1"/>
</dbReference>
<dbReference type="EMBL" id="SRPY01000323">
    <property type="protein sequence ID" value="KAG5925930.1"/>
    <property type="molecule type" value="Genomic_DNA"/>
</dbReference>
<dbReference type="Gene3D" id="2.120.10.30">
    <property type="entry name" value="TolB, C-terminal domain"/>
    <property type="match status" value="1"/>
</dbReference>